<dbReference type="EMBL" id="BDGG01000015">
    <property type="protein sequence ID" value="GAV07334.1"/>
    <property type="molecule type" value="Genomic_DNA"/>
</dbReference>
<reference evidence="3 4" key="1">
    <citation type="journal article" date="2016" name="Nat. Commun.">
        <title>Extremotolerant tardigrade genome and improved radiotolerance of human cultured cells by tardigrade-unique protein.</title>
        <authorList>
            <person name="Hashimoto T."/>
            <person name="Horikawa D.D."/>
            <person name="Saito Y."/>
            <person name="Kuwahara H."/>
            <person name="Kozuka-Hata H."/>
            <person name="Shin-I T."/>
            <person name="Minakuchi Y."/>
            <person name="Ohishi K."/>
            <person name="Motoyama A."/>
            <person name="Aizu T."/>
            <person name="Enomoto A."/>
            <person name="Kondo K."/>
            <person name="Tanaka S."/>
            <person name="Hara Y."/>
            <person name="Koshikawa S."/>
            <person name="Sagara H."/>
            <person name="Miura T."/>
            <person name="Yokobori S."/>
            <person name="Miyagawa K."/>
            <person name="Suzuki Y."/>
            <person name="Kubo T."/>
            <person name="Oyama M."/>
            <person name="Kohara Y."/>
            <person name="Fujiyama A."/>
            <person name="Arakawa K."/>
            <person name="Katayama T."/>
            <person name="Toyoda A."/>
            <person name="Kunieda T."/>
        </authorList>
    </citation>
    <scope>NUCLEOTIDE SEQUENCE [LARGE SCALE GENOMIC DNA]</scope>
    <source>
        <strain evidence="3 4">YOKOZUNA-1</strain>
    </source>
</reference>
<feature type="region of interest" description="Disordered" evidence="1">
    <location>
        <begin position="278"/>
        <end position="313"/>
    </location>
</feature>
<evidence type="ECO:0000256" key="1">
    <source>
        <dbReference type="SAM" id="MobiDB-lite"/>
    </source>
</evidence>
<keyword evidence="4" id="KW-1185">Reference proteome</keyword>
<feature type="compositionally biased region" description="Low complexity" evidence="1">
    <location>
        <begin position="214"/>
        <end position="236"/>
    </location>
</feature>
<dbReference type="OrthoDB" id="2624652at2759"/>
<organism evidence="3 4">
    <name type="scientific">Ramazzottius varieornatus</name>
    <name type="common">Water bear</name>
    <name type="synonym">Tardigrade</name>
    <dbReference type="NCBI Taxonomy" id="947166"/>
    <lineage>
        <taxon>Eukaryota</taxon>
        <taxon>Metazoa</taxon>
        <taxon>Ecdysozoa</taxon>
        <taxon>Tardigrada</taxon>
        <taxon>Eutardigrada</taxon>
        <taxon>Parachela</taxon>
        <taxon>Hypsibioidea</taxon>
        <taxon>Ramazzottiidae</taxon>
        <taxon>Ramazzottius</taxon>
    </lineage>
</organism>
<dbReference type="Proteomes" id="UP000186922">
    <property type="component" value="Unassembled WGS sequence"/>
</dbReference>
<evidence type="ECO:0000313" key="4">
    <source>
        <dbReference type="Proteomes" id="UP000186922"/>
    </source>
</evidence>
<feature type="compositionally biased region" description="Polar residues" evidence="1">
    <location>
        <begin position="366"/>
        <end position="387"/>
    </location>
</feature>
<evidence type="ECO:0000313" key="3">
    <source>
        <dbReference type="EMBL" id="GAV07334.1"/>
    </source>
</evidence>
<dbReference type="Pfam" id="PF03920">
    <property type="entry name" value="TLE_N"/>
    <property type="match status" value="1"/>
</dbReference>
<name>A0A1D1W7B2_RAMVA</name>
<dbReference type="InterPro" id="IPR005617">
    <property type="entry name" value="Groucho/TLE_N"/>
</dbReference>
<feature type="region of interest" description="Disordered" evidence="1">
    <location>
        <begin position="329"/>
        <end position="422"/>
    </location>
</feature>
<feature type="region of interest" description="Disordered" evidence="1">
    <location>
        <begin position="182"/>
        <end position="237"/>
    </location>
</feature>
<comment type="caution">
    <text evidence="3">The sequence shown here is derived from an EMBL/GenBank/DDBJ whole genome shotgun (WGS) entry which is preliminary data.</text>
</comment>
<dbReference type="AlphaFoldDB" id="A0A1D1W7B2"/>
<evidence type="ECO:0000259" key="2">
    <source>
        <dbReference type="Pfam" id="PF03920"/>
    </source>
</evidence>
<sequence length="748" mass="84946">MDSQTAYEQVRRFWMERIAPGVSITPEREAGMRRMADAIVSHNRMFSDMDRLGPSVSKPKLSADHGFLLNEIETMRQDVRSAERALRYEQKHREDIQQTCMIYYEMAYGLHVEVMKQIEVGKRLARLVETLAGAFPYEVQLQVRHVLEKLEEFHPTDMERFANENPMPQLMSNSSSMEFMQSEMPTPFSSHARLPSQASMGFPHPPPSPILPTAQQSQARQQQQQQQQQQQEPQNRAQDDLMHFSTERFPHYHRNQQNQAIVPGESFTGKPYRRFAVTPYDPSMSRPAHERWNDRQSPRGPSPSPNNAVIPYDSQMSRPAHQRFVNHTNWMPSFEPSNNTSPMRASTSTPNQSNVQRPSLLRRYSESMSNQQGSWPQPSDSVHSQRQFGPRPRPSENLEKASQQSLPQVPSRISDPSMPQLTPISQSQAMFLEDIGGPWRPKFFGPWSTPSMFLGNDSPSRTYVHGPATQSQANLTRSQLDFQQWMDWGMWPPLDSTMSLCHDQGPQPVPSMTPSHMRGCCKFLRGEARPPCPRLNMMSTNQGISQGQPAAVGPDEKGLDMTESVARIQRKMSMMLTVGGPLNEQASARWYQPRAYIDSHESCGTLSCLDSMCGKGFGQQMPYPYGRMTQQCDNDVCRSATGICRSDARMQNHGQFQWQEPVACLTEKLGLLGGQFDRLAHLFNNMSLRDVERKCCEGGPMQGKCATCPKGLNAHHSPSEWDEPLSCLREKMMLLGGQMLQLSKSMDN</sequence>
<feature type="compositionally biased region" description="Basic and acidic residues" evidence="1">
    <location>
        <begin position="287"/>
        <end position="297"/>
    </location>
</feature>
<proteinExistence type="predicted"/>
<protein>
    <recommendedName>
        <fullName evidence="2">Groucho/TLE N-terminal Q-rich domain-containing protein</fullName>
    </recommendedName>
</protein>
<accession>A0A1D1W7B2</accession>
<feature type="domain" description="Groucho/TLE N-terminal Q-rich" evidence="2">
    <location>
        <begin position="92"/>
        <end position="158"/>
    </location>
</feature>
<gene>
    <name evidence="3" type="primary">RvY_17177-1</name>
    <name evidence="3" type="synonym">RvY_17177.1</name>
    <name evidence="3" type="ORF">RvY_17177</name>
</gene>
<feature type="compositionally biased region" description="Polar residues" evidence="1">
    <location>
        <begin position="329"/>
        <end position="357"/>
    </location>
</feature>